<feature type="domain" description="BACK" evidence="3">
    <location>
        <begin position="110"/>
        <end position="210"/>
    </location>
</feature>
<reference evidence="5" key="1">
    <citation type="submission" date="2011-08" db="EMBL/GenBank/DDBJ databases">
        <authorList>
            <person name="Rombauts S."/>
        </authorList>
    </citation>
    <scope>NUCLEOTIDE SEQUENCE</scope>
    <source>
        <strain evidence="5">London</strain>
    </source>
</reference>
<dbReference type="SMART" id="SM00875">
    <property type="entry name" value="BACK"/>
    <property type="match status" value="1"/>
</dbReference>
<dbReference type="AlphaFoldDB" id="T1JYA4"/>
<evidence type="ECO:0000313" key="4">
    <source>
        <dbReference type="EnsemblMetazoa" id="tetur02g14981.1"/>
    </source>
</evidence>
<dbReference type="Proteomes" id="UP000015104">
    <property type="component" value="Unassembled WGS sequence"/>
</dbReference>
<organism evidence="4 5">
    <name type="scientific">Tetranychus urticae</name>
    <name type="common">Two-spotted spider mite</name>
    <dbReference type="NCBI Taxonomy" id="32264"/>
    <lineage>
        <taxon>Eukaryota</taxon>
        <taxon>Metazoa</taxon>
        <taxon>Ecdysozoa</taxon>
        <taxon>Arthropoda</taxon>
        <taxon>Chelicerata</taxon>
        <taxon>Arachnida</taxon>
        <taxon>Acari</taxon>
        <taxon>Acariformes</taxon>
        <taxon>Trombidiformes</taxon>
        <taxon>Prostigmata</taxon>
        <taxon>Eleutherengona</taxon>
        <taxon>Raphignathae</taxon>
        <taxon>Tetranychoidea</taxon>
        <taxon>Tetranychidae</taxon>
        <taxon>Tetranychus</taxon>
    </lineage>
</organism>
<dbReference type="EnsemblMetazoa" id="tetur02g14981.1">
    <property type="protein sequence ID" value="tetur02g14981.1"/>
    <property type="gene ID" value="tetur02g14981"/>
</dbReference>
<name>T1JYA4_TETUR</name>
<evidence type="ECO:0000256" key="2">
    <source>
        <dbReference type="ARBA" id="ARBA00022737"/>
    </source>
</evidence>
<dbReference type="PANTHER" id="PTHR24412">
    <property type="entry name" value="KELCH PROTEIN"/>
    <property type="match status" value="1"/>
</dbReference>
<keyword evidence="1" id="KW-0880">Kelch repeat</keyword>
<dbReference type="InterPro" id="IPR011705">
    <property type="entry name" value="BACK"/>
</dbReference>
<protein>
    <recommendedName>
        <fullName evidence="3">BACK domain-containing protein</fullName>
    </recommendedName>
</protein>
<reference evidence="4" key="2">
    <citation type="submission" date="2015-06" db="UniProtKB">
        <authorList>
            <consortium name="EnsemblMetazoa"/>
        </authorList>
    </citation>
    <scope>IDENTIFICATION</scope>
</reference>
<dbReference type="Gene3D" id="3.30.710.10">
    <property type="entry name" value="Potassium Channel Kv1.1, Chain A"/>
    <property type="match status" value="1"/>
</dbReference>
<dbReference type="InterPro" id="IPR011333">
    <property type="entry name" value="SKP1/BTB/POZ_sf"/>
</dbReference>
<dbReference type="Pfam" id="PF07707">
    <property type="entry name" value="BACK"/>
    <property type="match status" value="1"/>
</dbReference>
<proteinExistence type="predicted"/>
<sequence>MDTLEAEDQLTIVNRSVEYRISKKLLRKIPYFQMMLSHDLQESRESKVELDFDEKAIKSMFDGIEIGCSFIEMDNAIALYDILDYFGLADSFLAACKDHFPDNFTIEHLPVVIPQVTSTTKLINSRSLNGFICRYFTKIANANVWLNYPLETIEYICKLDLMVDSEMQVFEAIMRWVTFECDSRKKCVEVLLKLVRWCHLKDEDLSKSMENELVKSLEFNPKFCSNDKGNCDCNTNRTEQEYFVMIEEWHKSNDIRIIVLANDLQPLFNRILKLDQSLPEHIMHDEHISDIIFLVQYSLYDSEQKIIRIDWKHNKYRWLYFSPYSYKLVKCISTDSTKVSILITCFFFNLANNSQNIVLLHFSGENFKVNVRFNQSYRYRHALLEAKDKFILINKDEDYFYYRSKPTAEQVSVFDLMSYFYAIHKETVLDNKIYMLTDSKFIELDIEEIDRKRKFKMIELPTFKKYWNLKKLHLISKQANDDRVILFDGSEKNFYCFNVNTRQWSSIGQIINYNFLGERKKTKLISLTSAFISVDFIEFA</sequence>
<dbReference type="HOGENOM" id="CLU_020442_0_0_1"/>
<evidence type="ECO:0000313" key="5">
    <source>
        <dbReference type="Proteomes" id="UP000015104"/>
    </source>
</evidence>
<evidence type="ECO:0000259" key="3">
    <source>
        <dbReference type="SMART" id="SM00875"/>
    </source>
</evidence>
<keyword evidence="2" id="KW-0677">Repeat</keyword>
<accession>T1JYA4</accession>
<dbReference type="PANTHER" id="PTHR24412:SF489">
    <property type="entry name" value="RING FINGER DOMAIN AND KELCH REPEAT-CONTAINING PROTEIN DDB_G0271372"/>
    <property type="match status" value="1"/>
</dbReference>
<dbReference type="EMBL" id="CAEY01000829">
    <property type="status" value="NOT_ANNOTATED_CDS"/>
    <property type="molecule type" value="Genomic_DNA"/>
</dbReference>
<keyword evidence="5" id="KW-1185">Reference proteome</keyword>
<evidence type="ECO:0000256" key="1">
    <source>
        <dbReference type="ARBA" id="ARBA00022441"/>
    </source>
</evidence>
<dbReference type="Gene3D" id="1.25.40.420">
    <property type="match status" value="1"/>
</dbReference>